<evidence type="ECO:0000256" key="3">
    <source>
        <dbReference type="ARBA" id="ARBA00022723"/>
    </source>
</evidence>
<dbReference type="VEuPathDB" id="FungiDB:yc1106_06985"/>
<gene>
    <name evidence="15" type="ORF">yc1106_06985</name>
</gene>
<keyword evidence="16" id="KW-1185">Reference proteome</keyword>
<dbReference type="Gene3D" id="2.70.98.20">
    <property type="entry name" value="Copper amine oxidase, catalytic domain"/>
    <property type="match status" value="1"/>
</dbReference>
<dbReference type="PANTHER" id="PTHR10638">
    <property type="entry name" value="COPPER AMINE OXIDASE"/>
    <property type="match status" value="1"/>
</dbReference>
<dbReference type="GO" id="GO:0048038">
    <property type="term" value="F:quinone binding"/>
    <property type="evidence" value="ECO:0007669"/>
    <property type="project" value="InterPro"/>
</dbReference>
<feature type="domain" description="Copper amine oxidase N2-terminal" evidence="13">
    <location>
        <begin position="65"/>
        <end position="126"/>
    </location>
</feature>
<dbReference type="SUPFAM" id="SSF54416">
    <property type="entry name" value="Amine oxidase N-terminal region"/>
    <property type="match status" value="2"/>
</dbReference>
<evidence type="ECO:0000256" key="8">
    <source>
        <dbReference type="PIRSR" id="PIRSR600269-51"/>
    </source>
</evidence>
<keyword evidence="5 9" id="KW-0560">Oxidoreductase</keyword>
<feature type="domain" description="DUF1965" evidence="14">
    <location>
        <begin position="219"/>
        <end position="285"/>
    </location>
</feature>
<evidence type="ECO:0000259" key="13">
    <source>
        <dbReference type="Pfam" id="PF02727"/>
    </source>
</evidence>
<keyword evidence="3 9" id="KW-0479">Metal-binding</keyword>
<dbReference type="Proteomes" id="UP001056012">
    <property type="component" value="Chromosome 5"/>
</dbReference>
<dbReference type="EC" id="1.4.3.-" evidence="9"/>
<evidence type="ECO:0000259" key="12">
    <source>
        <dbReference type="Pfam" id="PF01179"/>
    </source>
</evidence>
<dbReference type="PANTHER" id="PTHR10638:SF20">
    <property type="entry name" value="AMINE OXIDASE"/>
    <property type="match status" value="1"/>
</dbReference>
<dbReference type="InterPro" id="IPR015798">
    <property type="entry name" value="Cu_amine_oxidase_C"/>
</dbReference>
<keyword evidence="6 9" id="KW-0186">Copper</keyword>
<name>A0A9Q8ZCK6_CURCL</name>
<feature type="domain" description="Copper amine oxidase catalytic" evidence="12">
    <location>
        <begin position="303"/>
        <end position="701"/>
    </location>
</feature>
<evidence type="ECO:0000256" key="9">
    <source>
        <dbReference type="RuleBase" id="RU000672"/>
    </source>
</evidence>
<keyword evidence="11" id="KW-0732">Signal</keyword>
<comment type="cofactor">
    <cofactor evidence="9">
        <name>Cu cation</name>
        <dbReference type="ChEBI" id="CHEBI:23378"/>
    </cofactor>
    <text evidence="9">Contains 1 topaquinone per subunit.</text>
</comment>
<dbReference type="InterPro" id="IPR015800">
    <property type="entry name" value="Cu_amine_oxidase_N2"/>
</dbReference>
<evidence type="ECO:0000256" key="6">
    <source>
        <dbReference type="ARBA" id="ARBA00023008"/>
    </source>
</evidence>
<evidence type="ECO:0000256" key="7">
    <source>
        <dbReference type="PIRSR" id="PIRSR600269-50"/>
    </source>
</evidence>
<comment type="cofactor">
    <cofactor evidence="1">
        <name>Cu cation</name>
        <dbReference type="ChEBI" id="CHEBI:23378"/>
    </cofactor>
</comment>
<dbReference type="OrthoDB" id="3341590at2759"/>
<dbReference type="InterPro" id="IPR015328">
    <property type="entry name" value="DUF1965"/>
</dbReference>
<dbReference type="GO" id="GO:0009308">
    <property type="term" value="P:amine metabolic process"/>
    <property type="evidence" value="ECO:0007669"/>
    <property type="project" value="UniProtKB-UniRule"/>
</dbReference>
<evidence type="ECO:0000256" key="5">
    <source>
        <dbReference type="ARBA" id="ARBA00023002"/>
    </source>
</evidence>
<evidence type="ECO:0000313" key="15">
    <source>
        <dbReference type="EMBL" id="USP79711.1"/>
    </source>
</evidence>
<dbReference type="Pfam" id="PF02727">
    <property type="entry name" value="Cu_amine_oxidN2"/>
    <property type="match status" value="1"/>
</dbReference>
<dbReference type="PRINTS" id="PR00766">
    <property type="entry name" value="CUDAOXIDASE"/>
</dbReference>
<dbReference type="AlphaFoldDB" id="A0A9Q8ZCK6"/>
<comment type="similarity">
    <text evidence="2 9">Belongs to the copper/topaquinone oxidase family.</text>
</comment>
<dbReference type="SUPFAM" id="SSF49998">
    <property type="entry name" value="Amine oxidase catalytic domain"/>
    <property type="match status" value="1"/>
</dbReference>
<feature type="compositionally biased region" description="Polar residues" evidence="10">
    <location>
        <begin position="21"/>
        <end position="32"/>
    </location>
</feature>
<comment type="PTM">
    <text evidence="8 9">Topaquinone (TPQ) is generated by copper-dependent autoxidation of a specific tyrosyl residue.</text>
</comment>
<feature type="active site" description="Proton acceptor" evidence="7">
    <location>
        <position position="371"/>
    </location>
</feature>
<evidence type="ECO:0000256" key="4">
    <source>
        <dbReference type="ARBA" id="ARBA00022772"/>
    </source>
</evidence>
<reference evidence="15" key="1">
    <citation type="submission" date="2021-12" db="EMBL/GenBank/DDBJ databases">
        <title>Curvularia clavata genome.</title>
        <authorList>
            <person name="Cao Y."/>
        </authorList>
    </citation>
    <scope>NUCLEOTIDE SEQUENCE</scope>
    <source>
        <strain evidence="15">Yc1106</strain>
    </source>
</reference>
<evidence type="ECO:0000313" key="16">
    <source>
        <dbReference type="Proteomes" id="UP001056012"/>
    </source>
</evidence>
<protein>
    <recommendedName>
        <fullName evidence="9">Amine oxidase</fullName>
        <ecNumber evidence="9">1.4.3.-</ecNumber>
    </recommendedName>
</protein>
<dbReference type="InterPro" id="IPR000269">
    <property type="entry name" value="Cu_amine_oxidase"/>
</dbReference>
<organism evidence="15 16">
    <name type="scientific">Curvularia clavata</name>
    <dbReference type="NCBI Taxonomy" id="95742"/>
    <lineage>
        <taxon>Eukaryota</taxon>
        <taxon>Fungi</taxon>
        <taxon>Dikarya</taxon>
        <taxon>Ascomycota</taxon>
        <taxon>Pezizomycotina</taxon>
        <taxon>Dothideomycetes</taxon>
        <taxon>Pleosporomycetidae</taxon>
        <taxon>Pleosporales</taxon>
        <taxon>Pleosporineae</taxon>
        <taxon>Pleosporaceae</taxon>
        <taxon>Curvularia</taxon>
    </lineage>
</organism>
<evidence type="ECO:0000256" key="11">
    <source>
        <dbReference type="SAM" id="SignalP"/>
    </source>
</evidence>
<dbReference type="InterPro" id="IPR016182">
    <property type="entry name" value="Cu_amine_oxidase_N-reg"/>
</dbReference>
<feature type="active site" description="Schiff-base intermediate with substrate; via topaquinone" evidence="7">
    <location>
        <position position="455"/>
    </location>
</feature>
<dbReference type="Pfam" id="PF01179">
    <property type="entry name" value="Cu_amine_oxid"/>
    <property type="match status" value="1"/>
</dbReference>
<sequence length="809" mass="90088">MKWASTVVVGIAALLSSAAAQNASTPDRQPTLSAPFPNPWKQLSEDETASINQLLQTSLDLNGNQGSSHDSYVVQVALLEPNKTATVPFLDGDSKPPCRYARATVQHGATNSSEVYWQEYMVGPLPATNATAVQPLTFPFQNTHPGKTTMHKLYSVNEGTSFLTKFATEHDDIAQRLFNTTFVGGLVGIRFGSPFWDEDGRIISWATVLGTPGTELGSVTVLPQGFDIKFDLTSRNWEDWSVAGWYSAGEFYATTAEFRAAINVTDYKVPSPNVVGNWTSTDKQGTPLPLDEQLPPASIAQGDQRFGIDAEEHYISWMDFDFFHTVTQDRGLALYDIKYKGKRILYELSLQEALTAYASSSPFGSEATFFDTTSGMGADLQPLVHGYDCPNHATYLPVSINVGNATKTLPDAICVFEFDAGYPIRRHSFTDTGAHTSVAKNIQFIMRTIATVGNYDFMIDYIFFYDGAIEVSSRFSGYISASYWENDLEYGFHVHDYLSGSSHDHTLTFKADLDINGGKNSVQKMTFQAITTDYPWSQGHRYNTFKAHRSWVENESASQINWAENDNSQYAIVNKDTPNRFGEYPGYRLKRTAGTIHLTQTNSSNTGKAGAFVTHDFYITKQKDTEPRAADPWNQFQKEDPLVDFATFFDGENLEQEDVVLWFNLGMHHLPNTADLPVTMFSSAHSSMRLEPLNYLEGDPSVQSNQQVRIDYDEQGQVKALLNVFADSLDATDALVPERVKFGISIESLRFREKMDGLFGADVVAVLALEDLRRWKILSDFQRDASLEKTKVSLSLSFLKVASVSHSNA</sequence>
<dbReference type="GO" id="GO:0008131">
    <property type="term" value="F:primary methylamine oxidase activity"/>
    <property type="evidence" value="ECO:0007669"/>
    <property type="project" value="InterPro"/>
</dbReference>
<dbReference type="GO" id="GO:0005886">
    <property type="term" value="C:plasma membrane"/>
    <property type="evidence" value="ECO:0007669"/>
    <property type="project" value="TreeGrafter"/>
</dbReference>
<evidence type="ECO:0000256" key="2">
    <source>
        <dbReference type="ARBA" id="ARBA00007983"/>
    </source>
</evidence>
<accession>A0A9Q8ZCK6</accession>
<evidence type="ECO:0000256" key="10">
    <source>
        <dbReference type="SAM" id="MobiDB-lite"/>
    </source>
</evidence>
<dbReference type="GO" id="GO:0005507">
    <property type="term" value="F:copper ion binding"/>
    <property type="evidence" value="ECO:0007669"/>
    <property type="project" value="InterPro"/>
</dbReference>
<feature type="modified residue" description="2',4',5'-topaquinone" evidence="8">
    <location>
        <position position="455"/>
    </location>
</feature>
<feature type="region of interest" description="Disordered" evidence="10">
    <location>
        <begin position="20"/>
        <end position="39"/>
    </location>
</feature>
<keyword evidence="4 7" id="KW-0801">TPQ</keyword>
<feature type="chain" id="PRO_5040135983" description="Amine oxidase" evidence="11">
    <location>
        <begin position="21"/>
        <end position="809"/>
    </location>
</feature>
<proteinExistence type="inferred from homology"/>
<dbReference type="EMBL" id="CP089278">
    <property type="protein sequence ID" value="USP79711.1"/>
    <property type="molecule type" value="Genomic_DNA"/>
</dbReference>
<evidence type="ECO:0000259" key="14">
    <source>
        <dbReference type="Pfam" id="PF09248"/>
    </source>
</evidence>
<dbReference type="InterPro" id="IPR036460">
    <property type="entry name" value="Cu_amine_oxidase_C_sf"/>
</dbReference>
<feature type="signal peptide" evidence="11">
    <location>
        <begin position="1"/>
        <end position="20"/>
    </location>
</feature>
<evidence type="ECO:0000256" key="1">
    <source>
        <dbReference type="ARBA" id="ARBA00001935"/>
    </source>
</evidence>
<dbReference type="Gene3D" id="3.10.450.40">
    <property type="match status" value="2"/>
</dbReference>
<dbReference type="Pfam" id="PF09248">
    <property type="entry name" value="DUF1965"/>
    <property type="match status" value="1"/>
</dbReference>